<evidence type="ECO:0000256" key="5">
    <source>
        <dbReference type="ARBA" id="ARBA00023136"/>
    </source>
</evidence>
<dbReference type="PANTHER" id="PTHR39087">
    <property type="entry name" value="UPF0104 MEMBRANE PROTEIN MJ1595"/>
    <property type="match status" value="1"/>
</dbReference>
<evidence type="ECO:0000313" key="7">
    <source>
        <dbReference type="EMBL" id="CAG9167871.1"/>
    </source>
</evidence>
<feature type="transmembrane region" description="Helical" evidence="6">
    <location>
        <begin position="43"/>
        <end position="66"/>
    </location>
</feature>
<accession>A0ABM8WKL0</accession>
<keyword evidence="5 6" id="KW-0472">Membrane</keyword>
<keyword evidence="8" id="KW-1185">Reference proteome</keyword>
<evidence type="ECO:0000313" key="8">
    <source>
        <dbReference type="Proteomes" id="UP000721236"/>
    </source>
</evidence>
<comment type="subcellular location">
    <subcellularLocation>
        <location evidence="1">Cell membrane</location>
        <topology evidence="1">Multi-pass membrane protein</topology>
    </subcellularLocation>
</comment>
<gene>
    <name evidence="7" type="primary">ybhN</name>
    <name evidence="7" type="ORF">LMG21510_00883</name>
</gene>
<sequence>MRRVLGILFVSLVVVLIFRKMSTIDWSAVLTAVQSFQLRTLAPAFALVVLSYCLHASFDLLGRAYAGHHLRASRVMTIAYISYAFNLNLGALVGGLGLRYRLYAHAGLNTPQIAKVYSIGVVTNWIGYCLLAGVVLSSGIVVLPEEWGRDPLLLRAGGVLLVAVAIGYILACAFAKRRHLVLRGHTFDLPSLRFALMQCSLSMVNWLTIATVIHALLPHETSWSAVVGVVLVSSLAGAIAHIPAGLGVLETVFLVLLGGEIPHHALLAGLVAYRAMYYLLPMAPAVAAYFWMEVRHRKAAAAAPA</sequence>
<dbReference type="InterPro" id="IPR022791">
    <property type="entry name" value="L-PG_synthase/AglD"/>
</dbReference>
<evidence type="ECO:0000256" key="3">
    <source>
        <dbReference type="ARBA" id="ARBA00022692"/>
    </source>
</evidence>
<feature type="transmembrane region" description="Helical" evidence="6">
    <location>
        <begin position="275"/>
        <end position="292"/>
    </location>
</feature>
<keyword evidence="4 6" id="KW-1133">Transmembrane helix</keyword>
<dbReference type="Pfam" id="PF03706">
    <property type="entry name" value="LPG_synthase_TM"/>
    <property type="match status" value="1"/>
</dbReference>
<keyword evidence="3 6" id="KW-0812">Transmembrane</keyword>
<keyword evidence="2" id="KW-1003">Cell membrane</keyword>
<feature type="transmembrane region" description="Helical" evidence="6">
    <location>
        <begin position="229"/>
        <end position="255"/>
    </location>
</feature>
<evidence type="ECO:0000256" key="1">
    <source>
        <dbReference type="ARBA" id="ARBA00004651"/>
    </source>
</evidence>
<feature type="transmembrane region" description="Helical" evidence="6">
    <location>
        <begin position="78"/>
        <end position="98"/>
    </location>
</feature>
<evidence type="ECO:0000256" key="4">
    <source>
        <dbReference type="ARBA" id="ARBA00022989"/>
    </source>
</evidence>
<evidence type="ECO:0000256" key="2">
    <source>
        <dbReference type="ARBA" id="ARBA00022475"/>
    </source>
</evidence>
<name>A0ABM8WKL0_9BURK</name>
<organism evidence="7 8">
    <name type="scientific">Cupriavidus respiraculi</name>
    <dbReference type="NCBI Taxonomy" id="195930"/>
    <lineage>
        <taxon>Bacteria</taxon>
        <taxon>Pseudomonadati</taxon>
        <taxon>Pseudomonadota</taxon>
        <taxon>Betaproteobacteria</taxon>
        <taxon>Burkholderiales</taxon>
        <taxon>Burkholderiaceae</taxon>
        <taxon>Cupriavidus</taxon>
    </lineage>
</organism>
<dbReference type="EMBL" id="CAJZAH010000001">
    <property type="protein sequence ID" value="CAG9167871.1"/>
    <property type="molecule type" value="Genomic_DNA"/>
</dbReference>
<protein>
    <submittedName>
        <fullName evidence="7">Inner membrane protein YbhN</fullName>
    </submittedName>
</protein>
<comment type="caution">
    <text evidence="7">The sequence shown here is derived from an EMBL/GenBank/DDBJ whole genome shotgun (WGS) entry which is preliminary data.</text>
</comment>
<feature type="transmembrane region" description="Helical" evidence="6">
    <location>
        <begin position="195"/>
        <end position="217"/>
    </location>
</feature>
<feature type="transmembrane region" description="Helical" evidence="6">
    <location>
        <begin position="125"/>
        <end position="143"/>
    </location>
</feature>
<evidence type="ECO:0000256" key="6">
    <source>
        <dbReference type="SAM" id="Phobius"/>
    </source>
</evidence>
<feature type="transmembrane region" description="Helical" evidence="6">
    <location>
        <begin position="152"/>
        <end position="175"/>
    </location>
</feature>
<dbReference type="Proteomes" id="UP000721236">
    <property type="component" value="Unassembled WGS sequence"/>
</dbReference>
<reference evidence="7 8" key="1">
    <citation type="submission" date="2021-08" db="EMBL/GenBank/DDBJ databases">
        <authorList>
            <person name="Peeters C."/>
        </authorList>
    </citation>
    <scope>NUCLEOTIDE SEQUENCE [LARGE SCALE GENOMIC DNA]</scope>
    <source>
        <strain evidence="7 8">LMG 21510</strain>
    </source>
</reference>
<dbReference type="PANTHER" id="PTHR39087:SF2">
    <property type="entry name" value="UPF0104 MEMBRANE PROTEIN MJ1595"/>
    <property type="match status" value="1"/>
</dbReference>
<proteinExistence type="predicted"/>